<reference evidence="9" key="2">
    <citation type="submission" date="2018-07" db="EMBL/GenBank/DDBJ databases">
        <authorList>
            <person name="Mckenzie S.K."/>
            <person name="Kronauer D.J.C."/>
        </authorList>
    </citation>
    <scope>NUCLEOTIDE SEQUENCE</scope>
    <source>
        <strain evidence="9">Clonal line C1</strain>
    </source>
</reference>
<proteinExistence type="predicted"/>
<dbReference type="GO" id="GO:0005085">
    <property type="term" value="F:guanyl-nucleotide exchange factor activity"/>
    <property type="evidence" value="ECO:0007669"/>
    <property type="project" value="UniProtKB-KW"/>
</dbReference>
<feature type="compositionally biased region" description="Low complexity" evidence="3">
    <location>
        <begin position="1137"/>
        <end position="1154"/>
    </location>
</feature>
<feature type="region of interest" description="Disordered" evidence="3">
    <location>
        <begin position="1133"/>
        <end position="1168"/>
    </location>
</feature>
<keyword evidence="1" id="KW-0344">Guanine-nucleotide releasing factor</keyword>
<accession>A0A3L8DPB8</accession>
<gene>
    <name evidence="9" type="ORF">DMN91_006516</name>
</gene>
<name>A0A3L8DPB8_OOCBI</name>
<dbReference type="CDD" id="cd00136">
    <property type="entry name" value="PDZ_canonical"/>
    <property type="match status" value="1"/>
</dbReference>
<dbReference type="Pfam" id="PF00169">
    <property type="entry name" value="PH"/>
    <property type="match status" value="1"/>
</dbReference>
<dbReference type="InterPro" id="IPR001849">
    <property type="entry name" value="PH_domain"/>
</dbReference>
<dbReference type="SMART" id="SM00325">
    <property type="entry name" value="RhoGEF"/>
    <property type="match status" value="1"/>
</dbReference>
<dbReference type="Pfam" id="PF02196">
    <property type="entry name" value="RBD"/>
    <property type="match status" value="1"/>
</dbReference>
<dbReference type="FunFam" id="2.30.29.30:FF:000373">
    <property type="entry name" value="Protein still life, isoform SIF type"/>
    <property type="match status" value="1"/>
</dbReference>
<evidence type="ECO:0000256" key="3">
    <source>
        <dbReference type="SAM" id="MobiDB-lite"/>
    </source>
</evidence>
<feature type="compositionally biased region" description="Polar residues" evidence="3">
    <location>
        <begin position="1915"/>
        <end position="1931"/>
    </location>
</feature>
<dbReference type="PROSITE" id="PS50010">
    <property type="entry name" value="DH_2"/>
    <property type="match status" value="1"/>
</dbReference>
<dbReference type="InterPro" id="IPR001331">
    <property type="entry name" value="GDS_CDC24_CS"/>
</dbReference>
<evidence type="ECO:0000256" key="2">
    <source>
        <dbReference type="ARBA" id="ARBA00022737"/>
    </source>
</evidence>
<feature type="domain" description="PDZ" evidence="6">
    <location>
        <begin position="1250"/>
        <end position="1326"/>
    </location>
</feature>
<dbReference type="Pfam" id="PF18385">
    <property type="entry name" value="Tiam_CC_Ex"/>
    <property type="match status" value="1"/>
</dbReference>
<feature type="region of interest" description="Disordered" evidence="3">
    <location>
        <begin position="175"/>
        <end position="211"/>
    </location>
</feature>
<feature type="region of interest" description="Disordered" evidence="3">
    <location>
        <begin position="655"/>
        <end position="716"/>
    </location>
</feature>
<evidence type="ECO:0000259" key="7">
    <source>
        <dbReference type="PROSITE" id="PS50229"/>
    </source>
</evidence>
<dbReference type="Pfam" id="PF23014">
    <property type="entry name" value="PH_Tiam1"/>
    <property type="match status" value="1"/>
</dbReference>
<dbReference type="PROSITE" id="PS00741">
    <property type="entry name" value="DH_1"/>
    <property type="match status" value="1"/>
</dbReference>
<dbReference type="InterPro" id="IPR000697">
    <property type="entry name" value="WH1/EVH1_dom"/>
</dbReference>
<feature type="compositionally biased region" description="Basic and acidic residues" evidence="3">
    <location>
        <begin position="1898"/>
        <end position="1907"/>
    </location>
</feature>
<feature type="region of interest" description="Disordered" evidence="3">
    <location>
        <begin position="558"/>
        <end position="579"/>
    </location>
</feature>
<dbReference type="Gene3D" id="2.30.29.30">
    <property type="entry name" value="Pleckstrin-homology domain (PH domain)/Phosphotyrosine-binding domain (PTB)"/>
    <property type="match status" value="3"/>
</dbReference>
<feature type="region of interest" description="Disordered" evidence="3">
    <location>
        <begin position="261"/>
        <end position="300"/>
    </location>
</feature>
<dbReference type="Gene3D" id="1.20.900.10">
    <property type="entry name" value="Dbl homology (DH) domain"/>
    <property type="match status" value="1"/>
</dbReference>
<dbReference type="InterPro" id="IPR003116">
    <property type="entry name" value="RBD_dom"/>
</dbReference>
<sequence length="2064" mass="233004">MMMIMTSISPSKSSLLSLYLYCNSRCSFYPLTFFPWNPRKTVLSMFESYVTATHDVMTRVFRLWAEVFHVNSSGAGTVKWQQVSEDLVPVNITCIQDSPECVFHITAYNSQVDKILDVRLVQPGTRIGQASECFVYWKDTVTNDTWGLNFTSPIDAKQFRECCSPSFKISRKASSSYSLKLEPPNKQKNKTRRKPLSTPASPSRSREPQCTCMTAEQYARLRSQDPRYRNSCGPSTLPRTTARLNDIETTPGRDKITATTSNASLYDNVNNPSATPGKTPKAGDSIKKEKQNETCQTTPKTANVGIGTVTVGSQFFCYQHSVIGNHQFEPIGNDSLFRQIDSPEDKSTISPKKQKQSQDSSTQQNGTEMLKSEGTQAGGTLQSKSLRKEQLHHTKSADYTELEMQNGNLFNIVNNNHGHKSKSKSTDDMRIENAQNGGISLDSNTLKRMLKPMPSIDSPVTSPEMTRKRHNHHHSYHYHPSNNNQKYMMQEVDNENYAHPYRAPYNNKFQGSRSAHDMSRQYAGGRGRTYLDSERNRCTGDMSPPSDNVIFDNQCYATTPSSSNGNSDMEQPNHCNSRRCNGGQTYQQSMQSVSTPGSPTPNSRLLLEYEMHLRNTLAKGMDAESYSLRTFEALLSQSMENLEFAENIPLNVQRTPHVSRRRSSSNKSSTLPLSYRYCTERQNSKDRNGYYSDRNEMVREKRERDPDRDRGYLSDHNSRCASCIGESARAQWFRHSDGWQSGSSTLGSGASSSINPGYSGHRRESPWDSLPSLRHEGSLNDSGYKSNRTDSLEQRGTFDRQDSVRSDYMSDRDGRYGIVQQASLESTDSRLCYLTSSEMSDDDRMSLTTAVSDDDDGESVINSPYRGKQTGTAAASFNCTGAVRKAGFLSVKKWLLRKKHQIELARKRGWKGYWVCLKGTTLLFYPCDSQESRAMEAAPKHLIIVDGAIMQPIPEHPKRDYIFCLSTAFGDAYLFQAPCQVELENWVNSIHSACAAAFARHRGKTGTLHLLQEEIFRLDKAIESDHKMKHMADLQQSVVSDVDTKQQINNQIVQWEENLERLHCEQFRLRCYMASLQSGELPNPKSLLTHVSRATKQTLNKLGVFTVSSFHAFICARSPSLLNNLLAGRGATKRRPPLLSRSNSGSSRRSLQISSRDEEKSVKVSVPENQVRSSGHRLVSVFLRDSMTVEEFLASACTRKNLNPMEHFVRVKKRRDMEDHNYFVPHRTDMIETYLHTHEIVEVCAKILYQVELQRNTLEQMWGFSVEAELIENSDRQDELCCYVSRVEDKSVAMQNGIIKGDEIMVINGAIVSDLDMMYLESVLQEEVGLCMMMRSSRTEPPDLTGIMRVTDDIIESLVCPPPPTDPPVISEEMISGLIVPAPGWSKENIMQECTAGGLMESSKQTSRTNSFEIENLLKTAEQVTGICRSPGETRKSSPTGSVVSSHSQALATPSRQLSDAEKLKKVILELIETERTYVKNLNNLLENYLEPLKRETFLSNAEINALFGNIQEIVTFQRQFLQNLDHAIEMEADFNNFDHPSQFKGVLFSIGSAFLYYVNHFKLYSSFCASHSKAQKVLHPNEGNQALQEFLQARNPRQQHSSTLESYLIKPIQRILKYPLLLQQLKNLTDERSEEHQHLSEALKGMEKVAEHINEMQRIHEEYGAIFDHLFRQHQKSCKQPIDLSPGELLYYGGIEWLNISDFLGKIKKGLELHAMCFVFKTAVVFLCKERLRQKKKLMGVSTKANSSEVEIIRYQVLIPVTEVQVRASSAKDMESHFLWELIHLRSQLQRRSEKVYVLSNSTTEFRNAFLKTIRQIIRESVRNMSIPSTKQHMSQISLAPRMSAGHVEKYDKQQSGPGQNGNGAAAITGTLSKKAMKQQLLASASHKRKYSQSKQHPVEHESSEDKDQEDAPVQQQTFRSRSKTISDTSGEVKVEMDSGTKSEGEEDSQAFLGEKKTNLGRTPNHLTLSTTSTISAGSTGSQARLIQSSHQPENYQPITVKELGSPIWKPRELPSLGEATTLPRKGKSAGEFADMSSSHSASRKSLIEINNCAQQPNFNNHV</sequence>
<dbReference type="InterPro" id="IPR011993">
    <property type="entry name" value="PH-like_dom_sf"/>
</dbReference>
<feature type="domain" description="WH1" evidence="7">
    <location>
        <begin position="52"/>
        <end position="170"/>
    </location>
</feature>
<dbReference type="InterPro" id="IPR043537">
    <property type="entry name" value="Tiam1/Tiam2/Sif"/>
</dbReference>
<dbReference type="InterPro" id="IPR001478">
    <property type="entry name" value="PDZ"/>
</dbReference>
<feature type="compositionally biased region" description="Basic and acidic residues" evidence="3">
    <location>
        <begin position="787"/>
        <end position="810"/>
    </location>
</feature>
<dbReference type="SUPFAM" id="SSF48065">
    <property type="entry name" value="DBL homology domain (DH-domain)"/>
    <property type="match status" value="1"/>
</dbReference>
<feature type="compositionally biased region" description="Low complexity" evidence="3">
    <location>
        <begin position="1968"/>
        <end position="1978"/>
    </location>
</feature>
<dbReference type="Pfam" id="PF00621">
    <property type="entry name" value="RhoGEF"/>
    <property type="match status" value="1"/>
</dbReference>
<dbReference type="GO" id="GO:0007264">
    <property type="term" value="P:small GTPase-mediated signal transduction"/>
    <property type="evidence" value="ECO:0007669"/>
    <property type="project" value="InterPro"/>
</dbReference>
<dbReference type="InterPro" id="IPR000219">
    <property type="entry name" value="DH_dom"/>
</dbReference>
<dbReference type="PROSITE" id="PS50106">
    <property type="entry name" value="PDZ"/>
    <property type="match status" value="1"/>
</dbReference>
<evidence type="ECO:0000259" key="5">
    <source>
        <dbReference type="PROSITE" id="PS50010"/>
    </source>
</evidence>
<comment type="caution">
    <text evidence="9">The sequence shown here is derived from an EMBL/GenBank/DDBJ whole genome shotgun (WGS) entry which is preliminary data.</text>
</comment>
<evidence type="ECO:0000313" key="9">
    <source>
        <dbReference type="EMBL" id="RLU22136.1"/>
    </source>
</evidence>
<reference evidence="9" key="1">
    <citation type="journal article" date="2018" name="Genome Res.">
        <title>The genomic architecture and molecular evolution of ant odorant receptors.</title>
        <authorList>
            <person name="McKenzie S.K."/>
            <person name="Kronauer D.J.C."/>
        </authorList>
    </citation>
    <scope>NUCLEOTIDE SEQUENCE [LARGE SCALE GENOMIC DNA]</scope>
    <source>
        <strain evidence="9">Clonal line C1</strain>
    </source>
</reference>
<protein>
    <recommendedName>
        <fullName evidence="10">T-lymphoma invasion and metastasis-inducing protein</fullName>
    </recommendedName>
</protein>
<organism evidence="9">
    <name type="scientific">Ooceraea biroi</name>
    <name type="common">Clonal raider ant</name>
    <name type="synonym">Cerapachys biroi</name>
    <dbReference type="NCBI Taxonomy" id="2015173"/>
    <lineage>
        <taxon>Eukaryota</taxon>
        <taxon>Metazoa</taxon>
        <taxon>Ecdysozoa</taxon>
        <taxon>Arthropoda</taxon>
        <taxon>Hexapoda</taxon>
        <taxon>Insecta</taxon>
        <taxon>Pterygota</taxon>
        <taxon>Neoptera</taxon>
        <taxon>Endopterygota</taxon>
        <taxon>Hymenoptera</taxon>
        <taxon>Apocrita</taxon>
        <taxon>Aculeata</taxon>
        <taxon>Formicoidea</taxon>
        <taxon>Formicidae</taxon>
        <taxon>Dorylinae</taxon>
        <taxon>Ooceraea</taxon>
    </lineage>
</organism>
<dbReference type="PANTHER" id="PTHR46001">
    <property type="entry name" value="TIAM (MAMMALIAN TUMOR INVASION AND METASTASIS FACTOR) HOMOLOG"/>
    <property type="match status" value="1"/>
</dbReference>
<feature type="region of interest" description="Disordered" evidence="3">
    <location>
        <begin position="2019"/>
        <end position="2043"/>
    </location>
</feature>
<feature type="compositionally biased region" description="Basic and acidic residues" evidence="3">
    <location>
        <begin position="1932"/>
        <end position="1945"/>
    </location>
</feature>
<keyword evidence="2" id="KW-0677">Repeat</keyword>
<dbReference type="InterPro" id="IPR035899">
    <property type="entry name" value="DBL_dom_sf"/>
</dbReference>
<dbReference type="FunFam" id="2.30.29.30:FF:000337">
    <property type="entry name" value="Protein still life, isoform SIF type"/>
    <property type="match status" value="1"/>
</dbReference>
<dbReference type="OrthoDB" id="8059989at2759"/>
<feature type="compositionally biased region" description="Low complexity" evidence="3">
    <location>
        <begin position="741"/>
        <end position="753"/>
    </location>
</feature>
<feature type="compositionally biased region" description="Polar residues" evidence="3">
    <location>
        <begin position="373"/>
        <end position="384"/>
    </location>
</feature>
<dbReference type="SMART" id="SM00233">
    <property type="entry name" value="PH"/>
    <property type="match status" value="2"/>
</dbReference>
<dbReference type="CDD" id="cd01255">
    <property type="entry name" value="PH2_Tiam1_2"/>
    <property type="match status" value="1"/>
</dbReference>
<dbReference type="Proteomes" id="UP000279307">
    <property type="component" value="Chromosome 6"/>
</dbReference>
<dbReference type="InterPro" id="IPR036034">
    <property type="entry name" value="PDZ_sf"/>
</dbReference>
<dbReference type="InterPro" id="IPR040655">
    <property type="entry name" value="TIAM1_CC-Ex"/>
</dbReference>
<feature type="compositionally biased region" description="Low complexity" evidence="3">
    <location>
        <begin position="1437"/>
        <end position="1448"/>
    </location>
</feature>
<evidence type="ECO:0008006" key="10">
    <source>
        <dbReference type="Google" id="ProtNLM"/>
    </source>
</evidence>
<dbReference type="SMART" id="SM00455">
    <property type="entry name" value="RBD"/>
    <property type="match status" value="1"/>
</dbReference>
<feature type="domain" description="PH" evidence="4">
    <location>
        <begin position="882"/>
        <end position="995"/>
    </location>
</feature>
<dbReference type="SMART" id="SM00461">
    <property type="entry name" value="WH1"/>
    <property type="match status" value="1"/>
</dbReference>
<dbReference type="PROSITE" id="PS50229">
    <property type="entry name" value="WH1"/>
    <property type="match status" value="1"/>
</dbReference>
<dbReference type="PROSITE" id="PS50898">
    <property type="entry name" value="RBD"/>
    <property type="match status" value="1"/>
</dbReference>
<dbReference type="CDD" id="cd00160">
    <property type="entry name" value="RhoGEF"/>
    <property type="match status" value="1"/>
</dbReference>
<feature type="domain" description="RBD" evidence="8">
    <location>
        <begin position="1167"/>
        <end position="1234"/>
    </location>
</feature>
<dbReference type="InterPro" id="IPR055230">
    <property type="entry name" value="PH_Tiam1/2"/>
</dbReference>
<feature type="region of interest" description="Disordered" evidence="3">
    <location>
        <begin position="741"/>
        <end position="810"/>
    </location>
</feature>
<feature type="compositionally biased region" description="Basic and acidic residues" evidence="3">
    <location>
        <begin position="678"/>
        <end position="716"/>
    </location>
</feature>
<feature type="region of interest" description="Disordered" evidence="3">
    <location>
        <begin position="1429"/>
        <end position="1455"/>
    </location>
</feature>
<evidence type="ECO:0000259" key="6">
    <source>
        <dbReference type="PROSITE" id="PS50106"/>
    </source>
</evidence>
<dbReference type="PROSITE" id="PS50003">
    <property type="entry name" value="PH_DOMAIN"/>
    <property type="match status" value="1"/>
</dbReference>
<feature type="region of interest" description="Disordered" evidence="3">
    <location>
        <begin position="1847"/>
        <end position="1978"/>
    </location>
</feature>
<dbReference type="Gene3D" id="6.10.140.680">
    <property type="match status" value="1"/>
</dbReference>
<dbReference type="CDD" id="cd01230">
    <property type="entry name" value="PH1_Tiam1_2"/>
    <property type="match status" value="1"/>
</dbReference>
<feature type="compositionally biased region" description="Polar residues" evidence="3">
    <location>
        <begin position="261"/>
        <end position="276"/>
    </location>
</feature>
<feature type="domain" description="DH" evidence="5">
    <location>
        <begin position="1463"/>
        <end position="1657"/>
    </location>
</feature>
<dbReference type="SUPFAM" id="SSF50729">
    <property type="entry name" value="PH domain-like"/>
    <property type="match status" value="3"/>
</dbReference>
<dbReference type="FunFam" id="2.30.29.30:FF:000065">
    <property type="entry name" value="T cell lymphoma invasion and metastasis 1"/>
    <property type="match status" value="1"/>
</dbReference>
<dbReference type="SMART" id="SM00228">
    <property type="entry name" value="PDZ"/>
    <property type="match status" value="1"/>
</dbReference>
<dbReference type="EMBL" id="QOIP01000006">
    <property type="protein sequence ID" value="RLU22136.1"/>
    <property type="molecule type" value="Genomic_DNA"/>
</dbReference>
<dbReference type="SUPFAM" id="SSF50156">
    <property type="entry name" value="PDZ domain-like"/>
    <property type="match status" value="1"/>
</dbReference>
<evidence type="ECO:0000256" key="1">
    <source>
        <dbReference type="ARBA" id="ARBA00022658"/>
    </source>
</evidence>
<dbReference type="Gene3D" id="2.30.42.10">
    <property type="match status" value="1"/>
</dbReference>
<dbReference type="PANTHER" id="PTHR46001:SF3">
    <property type="entry name" value="PROTEIN STILL LIFE, ISOFORM SIF TYPE 1"/>
    <property type="match status" value="1"/>
</dbReference>
<feature type="region of interest" description="Disordered" evidence="3">
    <location>
        <begin position="336"/>
        <end position="392"/>
    </location>
</feature>
<evidence type="ECO:0000259" key="4">
    <source>
        <dbReference type="PROSITE" id="PS50003"/>
    </source>
</evidence>
<evidence type="ECO:0000259" key="8">
    <source>
        <dbReference type="PROSITE" id="PS50898"/>
    </source>
</evidence>